<evidence type="ECO:0000256" key="7">
    <source>
        <dbReference type="ARBA" id="ARBA00023136"/>
    </source>
</evidence>
<protein>
    <recommendedName>
        <fullName evidence="8">Nickel/cobalt efflux system</fullName>
    </recommendedName>
</protein>
<feature type="transmembrane region" description="Helical" evidence="8">
    <location>
        <begin position="195"/>
        <end position="218"/>
    </location>
</feature>
<dbReference type="GO" id="GO:0015099">
    <property type="term" value="F:nickel cation transmembrane transporter activity"/>
    <property type="evidence" value="ECO:0007669"/>
    <property type="project" value="UniProtKB-UniRule"/>
</dbReference>
<keyword evidence="3 8" id="KW-0813">Transport</keyword>
<dbReference type="InterPro" id="IPR011541">
    <property type="entry name" value="Ni/Co_transpt_high_affinity"/>
</dbReference>
<dbReference type="PANTHER" id="PTHR31611:SF0">
    <property type="entry name" value="HIGH-AFFINITY NICKEL TRANSPORT PROTEIN NIC1"/>
    <property type="match status" value="1"/>
</dbReference>
<dbReference type="KEGG" id="fme:FOMMEDRAFT_137496"/>
<keyword evidence="11" id="KW-1185">Reference proteome</keyword>
<accession>R7SH95</accession>
<proteinExistence type="inferred from homology"/>
<keyword evidence="5 8" id="KW-0812">Transmembrane</keyword>
<dbReference type="InterPro" id="IPR004688">
    <property type="entry name" value="Ni/Co_transpt"/>
</dbReference>
<evidence type="ECO:0000256" key="8">
    <source>
        <dbReference type="RuleBase" id="RU362101"/>
    </source>
</evidence>
<feature type="transmembrane region" description="Helical" evidence="8">
    <location>
        <begin position="352"/>
        <end position="379"/>
    </location>
</feature>
<feature type="transmembrane region" description="Helical" evidence="8">
    <location>
        <begin position="233"/>
        <end position="259"/>
    </location>
</feature>
<evidence type="ECO:0000313" key="10">
    <source>
        <dbReference type="EMBL" id="EJC97755.1"/>
    </source>
</evidence>
<feature type="region of interest" description="Disordered" evidence="9">
    <location>
        <begin position="277"/>
        <end position="307"/>
    </location>
</feature>
<dbReference type="GO" id="GO:0005886">
    <property type="term" value="C:plasma membrane"/>
    <property type="evidence" value="ECO:0007669"/>
    <property type="project" value="UniProtKB-SubCell"/>
</dbReference>
<feature type="transmembrane region" description="Helical" evidence="8">
    <location>
        <begin position="87"/>
        <end position="111"/>
    </location>
</feature>
<sequence>MCFKWKLTLFGRSLFLIILEILANAACWIAAGIAFGRREETRGTLSLALLAWTIGLRHGLDADHISAIDNATRGLINMGQLPVTCGLFFSLGHSTIVIVVNVAIAISTSVYDKISGVGDIGGIVGAAVSGSFLFIIGLANSIILYRIIRNRRRRRRQEDAGIIAYEDNPAEKSIMMQIIGPVTTFVNKPWKMYPVGVLFGFGFDTASSIALLAVTALAEKSASGKGIPRADIIILPLLFTAGMTLVDSADSILMLYAYAGVPDRALSLFELRIQDEVSEETSKSPTPDTSNPVSPDTAHSQASDPLVKKTNVHDSGADIEEAVPSLHEGAVDRNEPDTPMTRRSLRVKQHTMSGLSIALTLISILVAFSISFITIMGLIGENCVPCQRAANAPDGGGLAGSWWRGWEKANDASGFIGAAIVGGFILVLAGWYIGLWALRKMKLRMGLRG</sequence>
<feature type="transmembrane region" description="Helical" evidence="8">
    <location>
        <begin position="123"/>
        <end position="148"/>
    </location>
</feature>
<gene>
    <name evidence="10" type="ORF">FOMMEDRAFT_137496</name>
</gene>
<dbReference type="PANTHER" id="PTHR31611">
    <property type="entry name" value="HIGH-AFFINITY NICKEL TRANSPORT PROTEIN NIC1"/>
    <property type="match status" value="1"/>
</dbReference>
<evidence type="ECO:0000256" key="5">
    <source>
        <dbReference type="ARBA" id="ARBA00022692"/>
    </source>
</evidence>
<comment type="similarity">
    <text evidence="2 8">Belongs to the NiCoT transporter (TC 2.A.52) family.</text>
</comment>
<feature type="transmembrane region" description="Helical" evidence="8">
    <location>
        <begin position="415"/>
        <end position="438"/>
    </location>
</feature>
<dbReference type="EMBL" id="JH717985">
    <property type="protein sequence ID" value="EJC97755.1"/>
    <property type="molecule type" value="Genomic_DNA"/>
</dbReference>
<keyword evidence="7 8" id="KW-0472">Membrane</keyword>
<evidence type="ECO:0000313" key="11">
    <source>
        <dbReference type="Proteomes" id="UP000053630"/>
    </source>
</evidence>
<dbReference type="eggNOG" id="ENOG502RIYK">
    <property type="taxonomic scope" value="Eukaryota"/>
</dbReference>
<evidence type="ECO:0000256" key="1">
    <source>
        <dbReference type="ARBA" id="ARBA00004127"/>
    </source>
</evidence>
<evidence type="ECO:0000256" key="3">
    <source>
        <dbReference type="ARBA" id="ARBA00022448"/>
    </source>
</evidence>
<comment type="subcellular location">
    <subcellularLocation>
        <location evidence="8">Cell membrane</location>
        <topology evidence="8">Multi-pass membrane protein</topology>
    </subcellularLocation>
    <subcellularLocation>
        <location evidence="1">Endomembrane system</location>
        <topology evidence="1">Multi-pass membrane protein</topology>
    </subcellularLocation>
</comment>
<name>R7SH95_FOMME</name>
<dbReference type="GO" id="GO:0012505">
    <property type="term" value="C:endomembrane system"/>
    <property type="evidence" value="ECO:0007669"/>
    <property type="project" value="UniProtKB-SubCell"/>
</dbReference>
<dbReference type="AlphaFoldDB" id="R7SH95"/>
<evidence type="ECO:0000256" key="4">
    <source>
        <dbReference type="ARBA" id="ARBA00022596"/>
    </source>
</evidence>
<evidence type="ECO:0000256" key="9">
    <source>
        <dbReference type="SAM" id="MobiDB-lite"/>
    </source>
</evidence>
<organism evidence="10 11">
    <name type="scientific">Fomitiporia mediterranea (strain MF3/22)</name>
    <name type="common">Grapevine white-rot fungus</name>
    <dbReference type="NCBI Taxonomy" id="694068"/>
    <lineage>
        <taxon>Eukaryota</taxon>
        <taxon>Fungi</taxon>
        <taxon>Dikarya</taxon>
        <taxon>Basidiomycota</taxon>
        <taxon>Agaricomycotina</taxon>
        <taxon>Agaricomycetes</taxon>
        <taxon>Hymenochaetales</taxon>
        <taxon>Hymenochaetaceae</taxon>
        <taxon>Fomitiporia</taxon>
    </lineage>
</organism>
<feature type="compositionally biased region" description="Polar residues" evidence="9">
    <location>
        <begin position="283"/>
        <end position="303"/>
    </location>
</feature>
<keyword evidence="6 8" id="KW-1133">Transmembrane helix</keyword>
<dbReference type="OrthoDB" id="5197598at2759"/>
<evidence type="ECO:0000256" key="6">
    <source>
        <dbReference type="ARBA" id="ARBA00022989"/>
    </source>
</evidence>
<keyword evidence="4" id="KW-0533">Nickel</keyword>
<evidence type="ECO:0000256" key="2">
    <source>
        <dbReference type="ARBA" id="ARBA00010892"/>
    </source>
</evidence>
<dbReference type="Proteomes" id="UP000053630">
    <property type="component" value="Unassembled WGS sequence"/>
</dbReference>
<dbReference type="GeneID" id="18672130"/>
<dbReference type="Pfam" id="PF03824">
    <property type="entry name" value="NicO"/>
    <property type="match status" value="1"/>
</dbReference>
<reference evidence="11" key="1">
    <citation type="journal article" date="2012" name="Science">
        <title>The Paleozoic origin of enzymatic lignin decomposition reconstructed from 31 fungal genomes.</title>
        <authorList>
            <person name="Floudas D."/>
            <person name="Binder M."/>
            <person name="Riley R."/>
            <person name="Barry K."/>
            <person name="Blanchette R.A."/>
            <person name="Henrissat B."/>
            <person name="Martinez A.T."/>
            <person name="Otillar R."/>
            <person name="Spatafora J.W."/>
            <person name="Yadav J.S."/>
            <person name="Aerts A."/>
            <person name="Benoit I."/>
            <person name="Boyd A."/>
            <person name="Carlson A."/>
            <person name="Copeland A."/>
            <person name="Coutinho P.M."/>
            <person name="de Vries R.P."/>
            <person name="Ferreira P."/>
            <person name="Findley K."/>
            <person name="Foster B."/>
            <person name="Gaskell J."/>
            <person name="Glotzer D."/>
            <person name="Gorecki P."/>
            <person name="Heitman J."/>
            <person name="Hesse C."/>
            <person name="Hori C."/>
            <person name="Igarashi K."/>
            <person name="Jurgens J.A."/>
            <person name="Kallen N."/>
            <person name="Kersten P."/>
            <person name="Kohler A."/>
            <person name="Kuees U."/>
            <person name="Kumar T.K.A."/>
            <person name="Kuo A."/>
            <person name="LaButti K."/>
            <person name="Larrondo L.F."/>
            <person name="Lindquist E."/>
            <person name="Ling A."/>
            <person name="Lombard V."/>
            <person name="Lucas S."/>
            <person name="Lundell T."/>
            <person name="Martin R."/>
            <person name="McLaughlin D.J."/>
            <person name="Morgenstern I."/>
            <person name="Morin E."/>
            <person name="Murat C."/>
            <person name="Nagy L.G."/>
            <person name="Nolan M."/>
            <person name="Ohm R.A."/>
            <person name="Patyshakuliyeva A."/>
            <person name="Rokas A."/>
            <person name="Ruiz-Duenas F.J."/>
            <person name="Sabat G."/>
            <person name="Salamov A."/>
            <person name="Samejima M."/>
            <person name="Schmutz J."/>
            <person name="Slot J.C."/>
            <person name="St John F."/>
            <person name="Stenlid J."/>
            <person name="Sun H."/>
            <person name="Sun S."/>
            <person name="Syed K."/>
            <person name="Tsang A."/>
            <person name="Wiebenga A."/>
            <person name="Young D."/>
            <person name="Pisabarro A."/>
            <person name="Eastwood D.C."/>
            <person name="Martin F."/>
            <person name="Cullen D."/>
            <person name="Grigoriev I.V."/>
            <person name="Hibbett D.S."/>
        </authorList>
    </citation>
    <scope>NUCLEOTIDE SEQUENCE [LARGE SCALE GENOMIC DNA]</scope>
    <source>
        <strain evidence="11">MF3/22</strain>
    </source>
</reference>
<dbReference type="OMA" id="WRGWAKA"/>
<dbReference type="RefSeq" id="XP_007271978.1">
    <property type="nucleotide sequence ID" value="XM_007271916.1"/>
</dbReference>
<feature type="transmembrane region" description="Helical" evidence="8">
    <location>
        <begin position="14"/>
        <end position="35"/>
    </location>
</feature>